<sequence length="117" mass="14108">MPDLSFQVRDLVESRCFQGGCRGAWFRCKVCFICKKKKQFWYVRCKVAFHSKYAAWSDSVLQLKDHPGHTVCWRHPYDWHLDRKEVFCQLPLPFISEEFKIDFTWKDMDAKMEQPLP</sequence>
<reference evidence="2" key="3">
    <citation type="submission" date="2018-07" db="EMBL/GenBank/DDBJ databases">
        <title>WGS assembly of Glycine max.</title>
        <authorList>
            <person name="Schmutz J."/>
            <person name="Cannon S."/>
            <person name="Schlueter J."/>
            <person name="Ma J."/>
            <person name="Mitros T."/>
            <person name="Nelson W."/>
            <person name="Hyten D."/>
            <person name="Song Q."/>
            <person name="Thelen J."/>
            <person name="Cheng J."/>
            <person name="Xu D."/>
            <person name="Hellsten U."/>
            <person name="May G."/>
            <person name="Yu Y."/>
            <person name="Sakurai T."/>
            <person name="Umezawa T."/>
            <person name="Bhattacharyya M."/>
            <person name="Sandhu D."/>
            <person name="Valliyodan B."/>
            <person name="Lindquist E."/>
            <person name="Peto M."/>
            <person name="Grant D."/>
            <person name="Shu S."/>
            <person name="Goodstein D."/>
            <person name="Barry K."/>
            <person name="Futrell-Griggs M."/>
            <person name="Abernathy B."/>
            <person name="Du J."/>
            <person name="Tian Z."/>
            <person name="Zhu L."/>
            <person name="Gill N."/>
            <person name="Joshi T."/>
            <person name="Libault M."/>
            <person name="Sethuraman A."/>
            <person name="Zhang X."/>
            <person name="Shinozaki K."/>
            <person name="Nguyen H."/>
            <person name="Wing R."/>
            <person name="Cregan P."/>
            <person name="Specht J."/>
            <person name="Grimwood J."/>
            <person name="Rokhsar D."/>
            <person name="Stacey G."/>
            <person name="Shoemaker R."/>
            <person name="Jackson S."/>
        </authorList>
    </citation>
    <scope>NUCLEOTIDE SEQUENCE</scope>
    <source>
        <tissue evidence="2">Callus</tissue>
    </source>
</reference>
<dbReference type="Pfam" id="PF05641">
    <property type="entry name" value="Agenet"/>
    <property type="match status" value="1"/>
</dbReference>
<feature type="domain" description="Agenet-like" evidence="1">
    <location>
        <begin position="10"/>
        <end position="51"/>
    </location>
</feature>
<keyword evidence="4" id="KW-1185">Reference proteome</keyword>
<dbReference type="InterPro" id="IPR008395">
    <property type="entry name" value="Agenet-like_dom"/>
</dbReference>
<proteinExistence type="predicted"/>
<organism evidence="2">
    <name type="scientific">Glycine max</name>
    <name type="common">Soybean</name>
    <name type="synonym">Glycine hispida</name>
    <dbReference type="NCBI Taxonomy" id="3847"/>
    <lineage>
        <taxon>Eukaryota</taxon>
        <taxon>Viridiplantae</taxon>
        <taxon>Streptophyta</taxon>
        <taxon>Embryophyta</taxon>
        <taxon>Tracheophyta</taxon>
        <taxon>Spermatophyta</taxon>
        <taxon>Magnoliopsida</taxon>
        <taxon>eudicotyledons</taxon>
        <taxon>Gunneridae</taxon>
        <taxon>Pentapetalae</taxon>
        <taxon>rosids</taxon>
        <taxon>fabids</taxon>
        <taxon>Fabales</taxon>
        <taxon>Fabaceae</taxon>
        <taxon>Papilionoideae</taxon>
        <taxon>50 kb inversion clade</taxon>
        <taxon>NPAAA clade</taxon>
        <taxon>indigoferoid/millettioid clade</taxon>
        <taxon>Phaseoleae</taxon>
        <taxon>Glycine</taxon>
        <taxon>Glycine subgen. Soja</taxon>
    </lineage>
</organism>
<dbReference type="EMBL" id="CM000851">
    <property type="protein sequence ID" value="KRH01844.1"/>
    <property type="molecule type" value="Genomic_DNA"/>
</dbReference>
<reference evidence="3" key="2">
    <citation type="submission" date="2018-02" db="UniProtKB">
        <authorList>
            <consortium name="EnsemblPlants"/>
        </authorList>
    </citation>
    <scope>IDENTIFICATION</scope>
    <source>
        <strain evidence="3">Williams 82</strain>
    </source>
</reference>
<accession>A0A0R0FHX4</accession>
<dbReference type="Gramene" id="KRH01844">
    <property type="protein sequence ID" value="KRH01844"/>
    <property type="gene ID" value="GLYMA_18G302200"/>
</dbReference>
<evidence type="ECO:0000313" key="2">
    <source>
        <dbReference type="EMBL" id="KRH01844.1"/>
    </source>
</evidence>
<protein>
    <recommendedName>
        <fullName evidence="1">Agenet-like domain-containing protein</fullName>
    </recommendedName>
</protein>
<dbReference type="Proteomes" id="UP000008827">
    <property type="component" value="Chromosome 18"/>
</dbReference>
<reference evidence="2 3" key="1">
    <citation type="journal article" date="2010" name="Nature">
        <title>Genome sequence of the palaeopolyploid soybean.</title>
        <authorList>
            <person name="Schmutz J."/>
            <person name="Cannon S.B."/>
            <person name="Schlueter J."/>
            <person name="Ma J."/>
            <person name="Mitros T."/>
            <person name="Nelson W."/>
            <person name="Hyten D.L."/>
            <person name="Song Q."/>
            <person name="Thelen J.J."/>
            <person name="Cheng J."/>
            <person name="Xu D."/>
            <person name="Hellsten U."/>
            <person name="May G.D."/>
            <person name="Yu Y."/>
            <person name="Sakurai T."/>
            <person name="Umezawa T."/>
            <person name="Bhattacharyya M.K."/>
            <person name="Sandhu D."/>
            <person name="Valliyodan B."/>
            <person name="Lindquist E."/>
            <person name="Peto M."/>
            <person name="Grant D."/>
            <person name="Shu S."/>
            <person name="Goodstein D."/>
            <person name="Barry K."/>
            <person name="Futrell-Griggs M."/>
            <person name="Abernathy B."/>
            <person name="Du J."/>
            <person name="Tian Z."/>
            <person name="Zhu L."/>
            <person name="Gill N."/>
            <person name="Joshi T."/>
            <person name="Libault M."/>
            <person name="Sethuraman A."/>
            <person name="Zhang X.-C."/>
            <person name="Shinozaki K."/>
            <person name="Nguyen H.T."/>
            <person name="Wing R.A."/>
            <person name="Cregan P."/>
            <person name="Specht J."/>
            <person name="Grimwood J."/>
            <person name="Rokhsar D."/>
            <person name="Stacey G."/>
            <person name="Shoemaker R.C."/>
            <person name="Jackson S.A."/>
        </authorList>
    </citation>
    <scope>NUCLEOTIDE SEQUENCE</scope>
    <source>
        <strain evidence="3">cv. Williams 82</strain>
        <tissue evidence="2">Callus</tissue>
    </source>
</reference>
<dbReference type="AlphaFoldDB" id="A0A0R0FHX4"/>
<gene>
    <name evidence="3" type="primary">LOC102663920</name>
    <name evidence="2" type="ORF">GLYMA_18G302200</name>
</gene>
<dbReference type="STRING" id="3847.A0A0R0FHX4"/>
<evidence type="ECO:0000313" key="3">
    <source>
        <dbReference type="EnsemblPlants" id="KRH01844"/>
    </source>
</evidence>
<name>A0A0R0FHX4_SOYBN</name>
<evidence type="ECO:0000313" key="4">
    <source>
        <dbReference type="Proteomes" id="UP000008827"/>
    </source>
</evidence>
<dbReference type="EnsemblPlants" id="KRH01844">
    <property type="protein sequence ID" value="KRH01844"/>
    <property type="gene ID" value="GLYMA_18G302200"/>
</dbReference>
<evidence type="ECO:0000259" key="1">
    <source>
        <dbReference type="Pfam" id="PF05641"/>
    </source>
</evidence>
<dbReference type="OMA" id="KASSQRC"/>